<evidence type="ECO:0000256" key="3">
    <source>
        <dbReference type="ARBA" id="ARBA00022598"/>
    </source>
</evidence>
<reference evidence="12" key="1">
    <citation type="submission" date="2015-01" db="EMBL/GenBank/DDBJ databases">
        <authorList>
            <person name="Manzoor Shahid"/>
            <person name="Zubair Saima"/>
        </authorList>
    </citation>
    <scope>NUCLEOTIDE SEQUENCE [LARGE SCALE GENOMIC DNA]</scope>
    <source>
        <strain evidence="12">V1</strain>
    </source>
</reference>
<dbReference type="NCBIfam" id="TIGR02433">
    <property type="entry name" value="lysidine_TilS_C"/>
    <property type="match status" value="1"/>
</dbReference>
<feature type="domain" description="tRNA(Ile)-lysidine/2-thiocytidine synthase N-terminal" evidence="9">
    <location>
        <begin position="25"/>
        <end position="210"/>
    </location>
</feature>
<evidence type="ECO:0000313" key="10">
    <source>
        <dbReference type="EMBL" id="CEM61390.1"/>
    </source>
</evidence>
<dbReference type="PANTHER" id="PTHR43033">
    <property type="entry name" value="TRNA(ILE)-LYSIDINE SYNTHASE-RELATED"/>
    <property type="match status" value="1"/>
</dbReference>
<dbReference type="HAMAP" id="MF_01161">
    <property type="entry name" value="tRNA_Ile_lys_synt"/>
    <property type="match status" value="1"/>
</dbReference>
<comment type="similarity">
    <text evidence="8">Belongs to the tRNA(Ile)-lysidine synthase family.</text>
</comment>
<dbReference type="InterPro" id="IPR012094">
    <property type="entry name" value="tRNA_Ile_lys_synt"/>
</dbReference>
<keyword evidence="5 8" id="KW-0547">Nucleotide-binding</keyword>
<evidence type="ECO:0000313" key="11">
    <source>
        <dbReference type="EMBL" id="QEJ97199.1"/>
    </source>
</evidence>
<evidence type="ECO:0000256" key="2">
    <source>
        <dbReference type="ARBA" id="ARBA00022490"/>
    </source>
</evidence>
<comment type="domain">
    <text evidence="8">The N-terminal region contains the highly conserved SGGXDS motif, predicted to be a P-loop motif involved in ATP binding.</text>
</comment>
<evidence type="ECO:0000256" key="5">
    <source>
        <dbReference type="ARBA" id="ARBA00022741"/>
    </source>
</evidence>
<dbReference type="InterPro" id="IPR012795">
    <property type="entry name" value="tRNA_Ile_lys_synt_N"/>
</dbReference>
<dbReference type="GO" id="GO:0005737">
    <property type="term" value="C:cytoplasm"/>
    <property type="evidence" value="ECO:0007669"/>
    <property type="project" value="UniProtKB-SubCell"/>
</dbReference>
<protein>
    <recommendedName>
        <fullName evidence="8">tRNA(Ile)-lysidine synthase</fullName>
        <ecNumber evidence="8">6.3.4.19</ecNumber>
    </recommendedName>
    <alternativeName>
        <fullName evidence="8">tRNA(Ile)-2-lysyl-cytidine synthase</fullName>
    </alternativeName>
    <alternativeName>
        <fullName evidence="8">tRNA(Ile)-lysidine synthetase</fullName>
    </alternativeName>
</protein>
<dbReference type="InterPro" id="IPR011063">
    <property type="entry name" value="TilS/TtcA_N"/>
</dbReference>
<dbReference type="GO" id="GO:0006400">
    <property type="term" value="P:tRNA modification"/>
    <property type="evidence" value="ECO:0007669"/>
    <property type="project" value="UniProtKB-UniRule"/>
</dbReference>
<comment type="function">
    <text evidence="8">Ligates lysine onto the cytidine present at position 34 of the AUA codon-specific tRNA(Ile) that contains the anticodon CAU, in an ATP-dependent manner. Cytidine is converted to lysidine, thus changing the amino acid specificity of the tRNA from methionine to isoleucine.</text>
</comment>
<dbReference type="SUPFAM" id="SSF52402">
    <property type="entry name" value="Adenine nucleotide alpha hydrolases-like"/>
    <property type="match status" value="1"/>
</dbReference>
<dbReference type="EC" id="6.3.4.19" evidence="8"/>
<evidence type="ECO:0000256" key="4">
    <source>
        <dbReference type="ARBA" id="ARBA00022694"/>
    </source>
</evidence>
<evidence type="ECO:0000256" key="1">
    <source>
        <dbReference type="ARBA" id="ARBA00004496"/>
    </source>
</evidence>
<dbReference type="OrthoDB" id="9807403at2"/>
<keyword evidence="12" id="KW-1185">Reference proteome</keyword>
<comment type="subcellular location">
    <subcellularLocation>
        <location evidence="1 8">Cytoplasm</location>
    </subcellularLocation>
</comment>
<dbReference type="Pfam" id="PF01171">
    <property type="entry name" value="ATP_bind_3"/>
    <property type="match status" value="1"/>
</dbReference>
<reference evidence="11 13" key="3">
    <citation type="submission" date="2019-08" db="EMBL/GenBank/DDBJ databases">
        <authorList>
            <person name="Kuhnert P."/>
        </authorList>
    </citation>
    <scope>NUCLEOTIDE SEQUENCE [LARGE SCALE GENOMIC DNA]</scope>
    <source>
        <strain evidence="11 13">B36.5</strain>
    </source>
</reference>
<keyword evidence="4 8" id="KW-0819">tRNA processing</keyword>
<accession>A0A0B7GWN7</accession>
<dbReference type="Proteomes" id="UP000042527">
    <property type="component" value="Unassembled WGS sequence"/>
</dbReference>
<evidence type="ECO:0000313" key="12">
    <source>
        <dbReference type="Proteomes" id="UP000042527"/>
    </source>
</evidence>
<dbReference type="EMBL" id="CDNC01000010">
    <property type="protein sequence ID" value="CEM61390.1"/>
    <property type="molecule type" value="Genomic_DNA"/>
</dbReference>
<organism evidence="10 12">
    <name type="scientific">Treponema phagedenis</name>
    <dbReference type="NCBI Taxonomy" id="162"/>
    <lineage>
        <taxon>Bacteria</taxon>
        <taxon>Pseudomonadati</taxon>
        <taxon>Spirochaetota</taxon>
        <taxon>Spirochaetia</taxon>
        <taxon>Spirochaetales</taxon>
        <taxon>Treponemataceae</taxon>
        <taxon>Treponema</taxon>
    </lineage>
</organism>
<evidence type="ECO:0000256" key="8">
    <source>
        <dbReference type="HAMAP-Rule" id="MF_01161"/>
    </source>
</evidence>
<evidence type="ECO:0000256" key="6">
    <source>
        <dbReference type="ARBA" id="ARBA00022840"/>
    </source>
</evidence>
<dbReference type="CDD" id="cd01992">
    <property type="entry name" value="TilS_N"/>
    <property type="match status" value="1"/>
</dbReference>
<evidence type="ECO:0000313" key="13">
    <source>
        <dbReference type="Proteomes" id="UP000323594"/>
    </source>
</evidence>
<dbReference type="EMBL" id="CP042817">
    <property type="protein sequence ID" value="QEJ97199.1"/>
    <property type="molecule type" value="Genomic_DNA"/>
</dbReference>
<dbReference type="Gene3D" id="3.40.50.620">
    <property type="entry name" value="HUPs"/>
    <property type="match status" value="1"/>
</dbReference>
<gene>
    <name evidence="8 10" type="primary">tilS</name>
    <name evidence="11" type="ORF">FUT82_03815</name>
    <name evidence="10" type="ORF">TPHV1_180055</name>
</gene>
<dbReference type="GO" id="GO:0005524">
    <property type="term" value="F:ATP binding"/>
    <property type="evidence" value="ECO:0007669"/>
    <property type="project" value="UniProtKB-UniRule"/>
</dbReference>
<dbReference type="AlphaFoldDB" id="A0A0B7GWN7"/>
<sequence length="452" mass="51429">MADSLLDAVLQNLSSILKVKKTYRLLIAVSGGADSLALLTALHTINTDFNHRLFVVTVNHNIREKNETKADADFVSSFCAHLQPPVPCIVKTIPAGSVKELASIRKTGTEDAARILRYRAFEEAAIEVSADFILTAHNKNDMYETILMRLFQGGSPKSIAGIPLVRGKYLRPLLTVERASIEAFLRQRNIFWREDKTNFEQVYLRNKIRHTLIPVLHSVFVGWQSGLDTAIARIKADSDYCDTLLEKKQKKANKFWQKYRDASLSLDYAFFTSFPLPLRIRLIQQACNLLEIHKRIPFASIQRLALYSGKKTVQTSGIKLFREKDLLIFSKADTHIAHSQKMGYLLWIEKTGNYKSPIGIFEIRKKSTGIFIFLNPDYEGIGPFPLPLCIRSWLEGDMLTIKGGKKSIKKLFTEWTVSLAHKENMPIIEVRGTVRAIYGKPFGYKNRFSENN</sequence>
<dbReference type="InterPro" id="IPR012796">
    <property type="entry name" value="Lysidine-tRNA-synth_C"/>
</dbReference>
<name>A0A0B7GWN7_TREPH</name>
<feature type="binding site" evidence="8">
    <location>
        <begin position="30"/>
        <end position="35"/>
    </location>
    <ligand>
        <name>ATP</name>
        <dbReference type="ChEBI" id="CHEBI:30616"/>
    </ligand>
</feature>
<keyword evidence="3 8" id="KW-0436">Ligase</keyword>
<proteinExistence type="inferred from homology"/>
<dbReference type="SUPFAM" id="SSF56037">
    <property type="entry name" value="PheT/TilS domain"/>
    <property type="match status" value="1"/>
</dbReference>
<keyword evidence="6 8" id="KW-0067">ATP-binding</keyword>
<dbReference type="PANTHER" id="PTHR43033:SF1">
    <property type="entry name" value="TRNA(ILE)-LYSIDINE SYNTHASE-RELATED"/>
    <property type="match status" value="1"/>
</dbReference>
<dbReference type="GO" id="GO:0032267">
    <property type="term" value="F:tRNA(Ile)-lysidine synthase activity"/>
    <property type="evidence" value="ECO:0007669"/>
    <property type="project" value="UniProtKB-EC"/>
</dbReference>
<dbReference type="Proteomes" id="UP000323594">
    <property type="component" value="Chromosome"/>
</dbReference>
<keyword evidence="2 8" id="KW-0963">Cytoplasm</keyword>
<dbReference type="NCBIfam" id="TIGR02432">
    <property type="entry name" value="lysidine_TilS_N"/>
    <property type="match status" value="1"/>
</dbReference>
<reference evidence="10" key="2">
    <citation type="submission" date="2015-01" db="EMBL/GenBank/DDBJ databases">
        <authorList>
            <person name="Xiang T."/>
            <person name="Song Y."/>
            <person name="Huang L."/>
            <person name="Wang B."/>
            <person name="Wu P."/>
        </authorList>
    </citation>
    <scope>NUCLEOTIDE SEQUENCE [LARGE SCALE GENOMIC DNA]</scope>
    <source>
        <strain evidence="10">V1</strain>
    </source>
</reference>
<evidence type="ECO:0000256" key="7">
    <source>
        <dbReference type="ARBA" id="ARBA00048539"/>
    </source>
</evidence>
<dbReference type="GeneID" id="57753966"/>
<dbReference type="RefSeq" id="WP_002696680.1">
    <property type="nucleotide sequence ID" value="NZ_CDNC01000010.1"/>
</dbReference>
<comment type="catalytic activity">
    <reaction evidence="7 8">
        <text>cytidine(34) in tRNA(Ile2) + L-lysine + ATP = lysidine(34) in tRNA(Ile2) + AMP + diphosphate + H(+)</text>
        <dbReference type="Rhea" id="RHEA:43744"/>
        <dbReference type="Rhea" id="RHEA-COMP:10625"/>
        <dbReference type="Rhea" id="RHEA-COMP:10670"/>
        <dbReference type="ChEBI" id="CHEBI:15378"/>
        <dbReference type="ChEBI" id="CHEBI:30616"/>
        <dbReference type="ChEBI" id="CHEBI:32551"/>
        <dbReference type="ChEBI" id="CHEBI:33019"/>
        <dbReference type="ChEBI" id="CHEBI:82748"/>
        <dbReference type="ChEBI" id="CHEBI:83665"/>
        <dbReference type="ChEBI" id="CHEBI:456215"/>
        <dbReference type="EC" id="6.3.4.19"/>
    </reaction>
</comment>
<evidence type="ECO:0000259" key="9">
    <source>
        <dbReference type="Pfam" id="PF01171"/>
    </source>
</evidence>
<dbReference type="InterPro" id="IPR014729">
    <property type="entry name" value="Rossmann-like_a/b/a_fold"/>
</dbReference>